<accession>A0AAE9FD44</accession>
<evidence type="ECO:0000256" key="4">
    <source>
        <dbReference type="ARBA" id="ARBA00022833"/>
    </source>
</evidence>
<keyword evidence="3" id="KW-0378">Hydrolase</keyword>
<sequence length="293" mass="34144">MSTVMGQVEKEPLRLVIIIANPSHSKSYDYSAKIEKYVNYAGTKFAELFLSLRDDFEFRGFGVKVHCCTLSAFKKTNLAIRRDKPDIFLNFIIGNFTHFTSCNREFMNYFFIPPRFIKHLPASLENENEWTYKHREHLSELMSHIIHEICHSLGAFHSANGIMKRHYVLLPEEDSRLKNIDFLKIIDKKTQAIICESMSIISTLKPQRNLRYVDGVISFFTDQSVAAVFFLKESKYMDEHYQEFTYLDAIKSKKYTAPNGWDGFVVVHFCGHISYYSKTDVMTTGQCTKIIQF</sequence>
<organism evidence="6 7">
    <name type="scientific">Caenorhabditis briggsae</name>
    <dbReference type="NCBI Taxonomy" id="6238"/>
    <lineage>
        <taxon>Eukaryota</taxon>
        <taxon>Metazoa</taxon>
        <taxon>Ecdysozoa</taxon>
        <taxon>Nematoda</taxon>
        <taxon>Chromadorea</taxon>
        <taxon>Rhabditida</taxon>
        <taxon>Rhabditina</taxon>
        <taxon>Rhabditomorpha</taxon>
        <taxon>Rhabditoidea</taxon>
        <taxon>Rhabditidae</taxon>
        <taxon>Peloderinae</taxon>
        <taxon>Caenorhabditis</taxon>
    </lineage>
</organism>
<gene>
    <name evidence="6" type="ORF">L5515_016785</name>
</gene>
<dbReference type="InterPro" id="IPR001818">
    <property type="entry name" value="Pept_M10_metallopeptidase"/>
</dbReference>
<dbReference type="Proteomes" id="UP000829354">
    <property type="component" value="Chromosome X"/>
</dbReference>
<keyword evidence="1" id="KW-0645">Protease</keyword>
<dbReference type="GO" id="GO:0006508">
    <property type="term" value="P:proteolysis"/>
    <property type="evidence" value="ECO:0007669"/>
    <property type="project" value="UniProtKB-KW"/>
</dbReference>
<evidence type="ECO:0000259" key="5">
    <source>
        <dbReference type="Pfam" id="PF00413"/>
    </source>
</evidence>
<dbReference type="GO" id="GO:0031012">
    <property type="term" value="C:extracellular matrix"/>
    <property type="evidence" value="ECO:0007669"/>
    <property type="project" value="InterPro"/>
</dbReference>
<dbReference type="AlphaFoldDB" id="A0AAE9FD44"/>
<evidence type="ECO:0000256" key="2">
    <source>
        <dbReference type="ARBA" id="ARBA00022723"/>
    </source>
</evidence>
<keyword evidence="2" id="KW-0479">Metal-binding</keyword>
<evidence type="ECO:0000313" key="6">
    <source>
        <dbReference type="EMBL" id="UMM39965.1"/>
    </source>
</evidence>
<keyword evidence="7" id="KW-1185">Reference proteome</keyword>
<evidence type="ECO:0000313" key="7">
    <source>
        <dbReference type="Proteomes" id="UP000829354"/>
    </source>
</evidence>
<dbReference type="GO" id="GO:0004222">
    <property type="term" value="F:metalloendopeptidase activity"/>
    <property type="evidence" value="ECO:0007669"/>
    <property type="project" value="InterPro"/>
</dbReference>
<proteinExistence type="predicted"/>
<evidence type="ECO:0000256" key="3">
    <source>
        <dbReference type="ARBA" id="ARBA00022801"/>
    </source>
</evidence>
<reference evidence="6 7" key="1">
    <citation type="submission" date="2022-04" db="EMBL/GenBank/DDBJ databases">
        <title>Chromosome-level reference genomes for two strains of Caenorhabditis briggsae: an improved platform for comparative genomics.</title>
        <authorList>
            <person name="Stevens L."/>
            <person name="Andersen E."/>
        </authorList>
    </citation>
    <scope>NUCLEOTIDE SEQUENCE [LARGE SCALE GENOMIC DNA]</scope>
    <source>
        <strain evidence="6">VX34</strain>
        <tissue evidence="6">Whole-organism</tissue>
    </source>
</reference>
<protein>
    <recommendedName>
        <fullName evidence="5">Peptidase M10 metallopeptidase domain-containing protein</fullName>
    </recommendedName>
</protein>
<dbReference type="GO" id="GO:0008270">
    <property type="term" value="F:zinc ion binding"/>
    <property type="evidence" value="ECO:0007669"/>
    <property type="project" value="InterPro"/>
</dbReference>
<keyword evidence="4" id="KW-0862">Zinc</keyword>
<feature type="domain" description="Peptidase M10 metallopeptidase" evidence="5">
    <location>
        <begin position="81"/>
        <end position="184"/>
    </location>
</feature>
<dbReference type="Pfam" id="PF00413">
    <property type="entry name" value="Peptidase_M10"/>
    <property type="match status" value="1"/>
</dbReference>
<evidence type="ECO:0000256" key="1">
    <source>
        <dbReference type="ARBA" id="ARBA00022670"/>
    </source>
</evidence>
<dbReference type="EMBL" id="CP092625">
    <property type="protein sequence ID" value="UMM39965.1"/>
    <property type="molecule type" value="Genomic_DNA"/>
</dbReference>
<name>A0AAE9FD44_CAEBR</name>